<dbReference type="RefSeq" id="WP_182350008.1">
    <property type="nucleotide sequence ID" value="NZ_JAJSPM010000009.1"/>
</dbReference>
<comment type="subcellular location">
    <subcellularLocation>
        <location evidence="1">Cytoplasm</location>
    </subcellularLocation>
</comment>
<evidence type="ECO:0000313" key="3">
    <source>
        <dbReference type="EMBL" id="MCE3533325.1"/>
    </source>
</evidence>
<reference evidence="3 4" key="1">
    <citation type="journal article" date="2024" name="Pathogens">
        <title>Characterization of a Novel Species of Legionella Isolated from a Healthcare Facility: Legionella resiliens sp. nov.</title>
        <authorList>
            <person name="Cristino S."/>
            <person name="Pascale M.R."/>
            <person name="Marino F."/>
            <person name="Derelitto C."/>
            <person name="Salaris S."/>
            <person name="Orsini M."/>
            <person name="Squarzoni S."/>
            <person name="Grottola A."/>
            <person name="Girolamini L."/>
        </authorList>
    </citation>
    <scope>NUCLEOTIDE SEQUENCE [LARGE SCALE GENOMIC DNA]</scope>
    <source>
        <strain evidence="3 4">8cVS16</strain>
    </source>
</reference>
<keyword evidence="2" id="KW-0963">Cytoplasm</keyword>
<gene>
    <name evidence="3" type="ORF">LXO92_13175</name>
</gene>
<proteinExistence type="predicted"/>
<dbReference type="PANTHER" id="PTHR31250">
    <property type="entry name" value="IQ DOMAIN-CONTAINING PROTEIN IQM3"/>
    <property type="match status" value="1"/>
</dbReference>
<dbReference type="InterPro" id="IPR044159">
    <property type="entry name" value="IQM"/>
</dbReference>
<accession>A0ABS8X794</accession>
<dbReference type="PANTHER" id="PTHR31250:SF27">
    <property type="entry name" value="IQ DOMAIN-CONTAINING PROTEIN IQM5"/>
    <property type="match status" value="1"/>
</dbReference>
<evidence type="ECO:0000313" key="4">
    <source>
        <dbReference type="Proteomes" id="UP001320170"/>
    </source>
</evidence>
<dbReference type="Proteomes" id="UP001320170">
    <property type="component" value="Unassembled WGS sequence"/>
</dbReference>
<dbReference type="EMBL" id="JAJTND010000005">
    <property type="protein sequence ID" value="MCE3533325.1"/>
    <property type="molecule type" value="Genomic_DNA"/>
</dbReference>
<organism evidence="3 4">
    <name type="scientific">Legionella resiliens</name>
    <dbReference type="NCBI Taxonomy" id="2905958"/>
    <lineage>
        <taxon>Bacteria</taxon>
        <taxon>Pseudomonadati</taxon>
        <taxon>Pseudomonadota</taxon>
        <taxon>Gammaproteobacteria</taxon>
        <taxon>Legionellales</taxon>
        <taxon>Legionellaceae</taxon>
        <taxon>Legionella</taxon>
    </lineage>
</organism>
<protein>
    <submittedName>
        <fullName evidence="3">Uncharacterized protein</fullName>
    </submittedName>
</protein>
<comment type="caution">
    <text evidence="3">The sequence shown here is derived from an EMBL/GenBank/DDBJ whole genome shotgun (WGS) entry which is preliminary data.</text>
</comment>
<evidence type="ECO:0000256" key="1">
    <source>
        <dbReference type="ARBA" id="ARBA00004496"/>
    </source>
</evidence>
<evidence type="ECO:0000256" key="2">
    <source>
        <dbReference type="ARBA" id="ARBA00022490"/>
    </source>
</evidence>
<keyword evidence="4" id="KW-1185">Reference proteome</keyword>
<name>A0ABS8X794_9GAMM</name>
<sequence length="407" mass="46716">MWRDVPNLKDWEKLCEKCGLTASEVNTLLAPVTQALQKYHSIPKTQLELLDKRMKLLSQINNMCTHLMGTEPKVVEPLVIIQKLAENKAIYLEKLKDYYKKAKPRHVLKNELLRTLKEREETHCNNPLLRLSGATLIERLDPAHRTIEFKYSDIEKGFNRACYPMNTAFYEWVREIDPPPFFLWLEEHPLTTALEGVSDNWTDAYKTKVTSVDYELRDKVQVKIDDKKLKIISKDSLAETPLLNTARLKNLFFKMGMPYGGSAFVWDKFNDNLFHVHPHKAGVFHHSSLFQGRKVRCAGMWLVKDGMVAMISNSSGHYKPDTLHFYQLIRFLHEKGVVNNCTSVADFLRPLPYSEGTRIPSSFIPLQEYLTWAEGQPAVAQYLETEKLQPLTPPQQNVAGTLGANGG</sequence>